<evidence type="ECO:0000313" key="3">
    <source>
        <dbReference type="Proteomes" id="UP001317629"/>
    </source>
</evidence>
<dbReference type="Proteomes" id="UP001317629">
    <property type="component" value="Chromosome"/>
</dbReference>
<evidence type="ECO:0000313" key="2">
    <source>
        <dbReference type="EMBL" id="BDV33702.1"/>
    </source>
</evidence>
<feature type="region of interest" description="Disordered" evidence="1">
    <location>
        <begin position="33"/>
        <end position="65"/>
    </location>
</feature>
<evidence type="ECO:0000256" key="1">
    <source>
        <dbReference type="SAM" id="MobiDB-lite"/>
    </source>
</evidence>
<dbReference type="EMBL" id="AP027142">
    <property type="protein sequence ID" value="BDV33702.1"/>
    <property type="molecule type" value="Genomic_DNA"/>
</dbReference>
<keyword evidence="3" id="KW-1185">Reference proteome</keyword>
<gene>
    <name evidence="2" type="ORF">SS37A_12310</name>
</gene>
<organism evidence="2 3">
    <name type="scientific">Methylocystis iwaonis</name>
    <dbReference type="NCBI Taxonomy" id="2885079"/>
    <lineage>
        <taxon>Bacteria</taxon>
        <taxon>Pseudomonadati</taxon>
        <taxon>Pseudomonadota</taxon>
        <taxon>Alphaproteobacteria</taxon>
        <taxon>Hyphomicrobiales</taxon>
        <taxon>Methylocystaceae</taxon>
        <taxon>Methylocystis</taxon>
    </lineage>
</organism>
<name>A0ABM8E785_9HYPH</name>
<proteinExistence type="predicted"/>
<sequence length="156" mass="17484">MKIPGLTGVENHPDQSHILEMTNVKKVATDADRKAFENWDNEGGAPTSRKQALPDNPERTGDATQFAKRNLDRTERTTVAGRVKNIEQHPDGRLVFNICVNGPERKMDLVVSIQDKGTVARNDEAVLRTALRFAEDLANSLRQRLEKQVAEMKPLI</sequence>
<reference evidence="2 3" key="1">
    <citation type="journal article" date="2023" name="Int. J. Syst. Evol. Microbiol.">
        <title>Methylocystis iwaonis sp. nov., a type II methane-oxidizing bacterium from surface soil of a rice paddy field in Japan, and emended description of the genus Methylocystis (ex Whittenbury et al. 1970) Bowman et al. 1993.</title>
        <authorList>
            <person name="Kaise H."/>
            <person name="Sawadogo J.B."/>
            <person name="Alam M.S."/>
            <person name="Ueno C."/>
            <person name="Dianou D."/>
            <person name="Shinjo R."/>
            <person name="Asakawa S."/>
        </authorList>
    </citation>
    <scope>NUCLEOTIDE SEQUENCE [LARGE SCALE GENOMIC DNA]</scope>
    <source>
        <strain evidence="2 3">SS37A-Re</strain>
    </source>
</reference>
<protein>
    <submittedName>
        <fullName evidence="2">Uncharacterized protein</fullName>
    </submittedName>
</protein>
<accession>A0ABM8E785</accession>